<keyword evidence="4 6" id="KW-0274">FAD</keyword>
<dbReference type="Gene3D" id="3.40.50.620">
    <property type="entry name" value="HUPs"/>
    <property type="match status" value="1"/>
</dbReference>
<dbReference type="InterPro" id="IPR014729">
    <property type="entry name" value="Rossmann-like_a/b/a_fold"/>
</dbReference>
<evidence type="ECO:0000256" key="5">
    <source>
        <dbReference type="ARBA" id="ARBA00022991"/>
    </source>
</evidence>
<dbReference type="SUPFAM" id="SSF52425">
    <property type="entry name" value="Cryptochrome/photolyase, N-terminal domain"/>
    <property type="match status" value="1"/>
</dbReference>
<dbReference type="InterPro" id="IPR036134">
    <property type="entry name" value="Crypto/Photolyase_FAD-like_sf"/>
</dbReference>
<reference evidence="8" key="1">
    <citation type="submission" date="2022-10" db="EMBL/GenBank/DDBJ databases">
        <title>Chryseobacterium sp. nov., a novel bacterial species.</title>
        <authorList>
            <person name="Cao Y."/>
        </authorList>
    </citation>
    <scope>NUCLEOTIDE SEQUENCE</scope>
    <source>
        <strain evidence="8">CCTCC AB2015118</strain>
    </source>
</reference>
<organism evidence="8 9">
    <name type="scientific">Chryseobacterium formosus</name>
    <dbReference type="NCBI Taxonomy" id="1537363"/>
    <lineage>
        <taxon>Bacteria</taxon>
        <taxon>Pseudomonadati</taxon>
        <taxon>Bacteroidota</taxon>
        <taxon>Flavobacteriia</taxon>
        <taxon>Flavobacteriales</taxon>
        <taxon>Weeksellaceae</taxon>
        <taxon>Chryseobacterium group</taxon>
        <taxon>Chryseobacterium</taxon>
    </lineage>
</organism>
<evidence type="ECO:0000256" key="1">
    <source>
        <dbReference type="ARBA" id="ARBA00005862"/>
    </source>
</evidence>
<keyword evidence="5 6" id="KW-0157">Chromophore</keyword>
<evidence type="ECO:0000256" key="6">
    <source>
        <dbReference type="RuleBase" id="RU367151"/>
    </source>
</evidence>
<dbReference type="Gene3D" id="1.10.579.10">
    <property type="entry name" value="DNA Cyclobutane Dipyrimidine Photolyase, subunit A, domain 3"/>
    <property type="match status" value="1"/>
</dbReference>
<comment type="cofactor">
    <cofactor evidence="6">
        <name>(6R)-5,10-methylene-5,6,7,8-tetrahydrofolate</name>
        <dbReference type="ChEBI" id="CHEBI:15636"/>
    </cofactor>
    <text evidence="6">Binds 1 5,10-methenyltetrahydrofolate (MTHF) per subunit.</text>
</comment>
<evidence type="ECO:0000256" key="4">
    <source>
        <dbReference type="ARBA" id="ARBA00022827"/>
    </source>
</evidence>
<dbReference type="Proteomes" id="UP001073122">
    <property type="component" value="Unassembled WGS sequence"/>
</dbReference>
<dbReference type="SUPFAM" id="SSF48173">
    <property type="entry name" value="Cryptochrome/photolyase FAD-binding domain"/>
    <property type="match status" value="1"/>
</dbReference>
<evidence type="ECO:0000259" key="7">
    <source>
        <dbReference type="PROSITE" id="PS51645"/>
    </source>
</evidence>
<comment type="similarity">
    <text evidence="1 6">Belongs to the DNA photolyase class-1 family.</text>
</comment>
<dbReference type="PANTHER" id="PTHR11455:SF22">
    <property type="entry name" value="CRYPTOCHROME DASH"/>
    <property type="match status" value="1"/>
</dbReference>
<dbReference type="Pfam" id="PF00875">
    <property type="entry name" value="DNA_photolyase"/>
    <property type="match status" value="1"/>
</dbReference>
<evidence type="ECO:0000313" key="9">
    <source>
        <dbReference type="Proteomes" id="UP001073122"/>
    </source>
</evidence>
<comment type="caution">
    <text evidence="8">The sequence shown here is derived from an EMBL/GenBank/DDBJ whole genome shotgun (WGS) entry which is preliminary data.</text>
</comment>
<gene>
    <name evidence="8" type="ORF">OF897_20635</name>
</gene>
<keyword evidence="9" id="KW-1185">Reference proteome</keyword>
<evidence type="ECO:0000313" key="8">
    <source>
        <dbReference type="EMBL" id="MCX8526329.1"/>
    </source>
</evidence>
<name>A0ABT3XXH5_9FLAO</name>
<dbReference type="RefSeq" id="WP_267267560.1">
    <property type="nucleotide sequence ID" value="NZ_JAOVZW010000033.1"/>
</dbReference>
<sequence>MPEKQKINILWFGNDLRIRDNESLFKVMQEDLPFLAVYIFDESFLSSTQFGFSKIGKFRAKFLLKTVLDLENNLKHKNIPFLKKFGQTQDIFKQISEHFEVEKIFCQREWTKEEIELENQIKPIFPDVKWVKSYSQLLLETHFVKEKLDKIPLLFKTFRQKIEKDFKIRNEFDSEHLVYDKSILDLRINSDEITLQTLGFDEFEMHQSTAFPYSGGEKNGLQRMNHYFFKTKNLSRYKETRNGLIDEDYSSKFSAWLANGSLSAVSIFHEIKKYEAEFGGNESTYWLVFELLWRDFFKYISMQYRNKIFYQNGILDRDYEFKSDENLVNQWINGETESDFINANMLEIKNTGWMSNRGRQNVASYFCKILRQDWRIGAAYFEELLIDYDVHSNYGNWMYLAGVGNDPRSRTFNAEKQAEQYDSDYKFRNLWLK</sequence>
<dbReference type="InterPro" id="IPR006050">
    <property type="entry name" value="DNA_photolyase_N"/>
</dbReference>
<dbReference type="InterPro" id="IPR036155">
    <property type="entry name" value="Crypto/Photolyase_N_sf"/>
</dbReference>
<dbReference type="InterPro" id="IPR014133">
    <property type="entry name" value="Cry_DASH"/>
</dbReference>
<evidence type="ECO:0000256" key="2">
    <source>
        <dbReference type="ARBA" id="ARBA00017881"/>
    </source>
</evidence>
<evidence type="ECO:0000256" key="3">
    <source>
        <dbReference type="ARBA" id="ARBA00022630"/>
    </source>
</evidence>
<comment type="cofactor">
    <cofactor evidence="6">
        <name>FAD</name>
        <dbReference type="ChEBI" id="CHEBI:57692"/>
    </cofactor>
    <text evidence="6">Binds 1 FAD per subunit.</text>
</comment>
<proteinExistence type="inferred from homology"/>
<dbReference type="Pfam" id="PF03441">
    <property type="entry name" value="FAD_binding_7"/>
    <property type="match status" value="1"/>
</dbReference>
<dbReference type="PANTHER" id="PTHR11455">
    <property type="entry name" value="CRYPTOCHROME"/>
    <property type="match status" value="1"/>
</dbReference>
<keyword evidence="3 6" id="KW-0285">Flavoprotein</keyword>
<dbReference type="EMBL" id="JAOVZW010000033">
    <property type="protein sequence ID" value="MCX8526329.1"/>
    <property type="molecule type" value="Genomic_DNA"/>
</dbReference>
<protein>
    <recommendedName>
        <fullName evidence="2 6">Cryptochrome DASH</fullName>
    </recommendedName>
</protein>
<dbReference type="Gene3D" id="1.25.40.80">
    <property type="match status" value="1"/>
</dbReference>
<dbReference type="PROSITE" id="PS51645">
    <property type="entry name" value="PHR_CRY_ALPHA_BETA"/>
    <property type="match status" value="1"/>
</dbReference>
<accession>A0ABT3XXH5</accession>
<dbReference type="InterPro" id="IPR005101">
    <property type="entry name" value="Cryptochr/Photolyase_FAD-bd"/>
</dbReference>
<feature type="domain" description="Photolyase/cryptochrome alpha/beta" evidence="7">
    <location>
        <begin position="6"/>
        <end position="138"/>
    </location>
</feature>
<comment type="function">
    <text evidence="6">May have a photoreceptor function.</text>
</comment>
<dbReference type="InterPro" id="IPR002081">
    <property type="entry name" value="Cryptochrome/DNA_photolyase_1"/>
</dbReference>
<dbReference type="NCBIfam" id="TIGR02765">
    <property type="entry name" value="crypto_DASH"/>
    <property type="match status" value="1"/>
</dbReference>